<organism evidence="4 5">
    <name type="scientific">Mycena venus</name>
    <dbReference type="NCBI Taxonomy" id="2733690"/>
    <lineage>
        <taxon>Eukaryota</taxon>
        <taxon>Fungi</taxon>
        <taxon>Dikarya</taxon>
        <taxon>Basidiomycota</taxon>
        <taxon>Agaricomycotina</taxon>
        <taxon>Agaricomycetes</taxon>
        <taxon>Agaricomycetidae</taxon>
        <taxon>Agaricales</taxon>
        <taxon>Marasmiineae</taxon>
        <taxon>Mycenaceae</taxon>
        <taxon>Mycena</taxon>
    </lineage>
</organism>
<dbReference type="Pfam" id="PF00888">
    <property type="entry name" value="Cullin"/>
    <property type="match status" value="1"/>
</dbReference>
<accession>A0A8H7CFV5</accession>
<feature type="compositionally biased region" description="Polar residues" evidence="2">
    <location>
        <begin position="53"/>
        <end position="68"/>
    </location>
</feature>
<evidence type="ECO:0000313" key="4">
    <source>
        <dbReference type="EMBL" id="KAF7336144.1"/>
    </source>
</evidence>
<evidence type="ECO:0000259" key="3">
    <source>
        <dbReference type="Pfam" id="PF00888"/>
    </source>
</evidence>
<dbReference type="SUPFAM" id="SSF74788">
    <property type="entry name" value="Cullin repeat-like"/>
    <property type="match status" value="1"/>
</dbReference>
<keyword evidence="5" id="KW-1185">Reference proteome</keyword>
<dbReference type="InterPro" id="IPR001373">
    <property type="entry name" value="Cullin_N"/>
</dbReference>
<gene>
    <name evidence="4" type="ORF">MVEN_02161700</name>
</gene>
<proteinExistence type="inferred from homology"/>
<dbReference type="OrthoDB" id="2907270at2759"/>
<feature type="domain" description="Cullin N-terminal" evidence="3">
    <location>
        <begin position="99"/>
        <end position="242"/>
    </location>
</feature>
<evidence type="ECO:0000256" key="1">
    <source>
        <dbReference type="ARBA" id="ARBA00006019"/>
    </source>
</evidence>
<evidence type="ECO:0000313" key="5">
    <source>
        <dbReference type="Proteomes" id="UP000620124"/>
    </source>
</evidence>
<dbReference type="Proteomes" id="UP000620124">
    <property type="component" value="Unassembled WGS sequence"/>
</dbReference>
<evidence type="ECO:0000256" key="2">
    <source>
        <dbReference type="SAM" id="MobiDB-lite"/>
    </source>
</evidence>
<name>A0A8H7CFV5_9AGAR</name>
<dbReference type="InterPro" id="IPR016159">
    <property type="entry name" value="Cullin_repeat-like_dom_sf"/>
</dbReference>
<sequence length="270" mass="30001">MDTTTVSCVGDKACHALLVRVHWPRGVKQVDAALAAVLAEAYAAERKGAEQHPLSSNLLPLTVQSSGPGMTDRNPEPSGGTLARTPCPRADIPQIWKTQLEPEMTHILRDDKPLTYESHAALSAAIFNCTKGDPQMHNSKELHSLVSAFYAAYTAEICADSPDDDTLIVDYYDAQWDRFSRGAVIVDHLFDIMNRHWVDRERQEGRKDVQTIRNVALTQWKTNVFAPISPRLEKALGSEITQLGEIRTKFASENLTTADLRTMHVRTAPV</sequence>
<dbReference type="EMBL" id="JACAZI010000023">
    <property type="protein sequence ID" value="KAF7336144.1"/>
    <property type="molecule type" value="Genomic_DNA"/>
</dbReference>
<reference evidence="4" key="1">
    <citation type="submission" date="2020-05" db="EMBL/GenBank/DDBJ databases">
        <title>Mycena genomes resolve the evolution of fungal bioluminescence.</title>
        <authorList>
            <person name="Tsai I.J."/>
        </authorList>
    </citation>
    <scope>NUCLEOTIDE SEQUENCE</scope>
    <source>
        <strain evidence="4">CCC161011</strain>
    </source>
</reference>
<feature type="region of interest" description="Disordered" evidence="2">
    <location>
        <begin position="53"/>
        <end position="85"/>
    </location>
</feature>
<dbReference type="GO" id="GO:0006511">
    <property type="term" value="P:ubiquitin-dependent protein catabolic process"/>
    <property type="evidence" value="ECO:0007669"/>
    <property type="project" value="InterPro"/>
</dbReference>
<comment type="caution">
    <text evidence="4">The sequence shown here is derived from an EMBL/GenBank/DDBJ whole genome shotgun (WGS) entry which is preliminary data.</text>
</comment>
<comment type="similarity">
    <text evidence="1">Belongs to the cullin family.</text>
</comment>
<dbReference type="Gene3D" id="1.20.1310.10">
    <property type="entry name" value="Cullin Repeats"/>
    <property type="match status" value="1"/>
</dbReference>
<dbReference type="GO" id="GO:0031625">
    <property type="term" value="F:ubiquitin protein ligase binding"/>
    <property type="evidence" value="ECO:0007669"/>
    <property type="project" value="InterPro"/>
</dbReference>
<protein>
    <submittedName>
        <fullName evidence="4">Cullin-domain-containing protein</fullName>
    </submittedName>
</protein>
<dbReference type="AlphaFoldDB" id="A0A8H7CFV5"/>